<comment type="similarity">
    <text evidence="1">Belongs to the metallophosphoesterase superfamily. YfcE family.</text>
</comment>
<dbReference type="InterPro" id="IPR000979">
    <property type="entry name" value="Phosphodiesterase_MJ0936/Vps29"/>
</dbReference>
<comment type="cofactor">
    <cofactor evidence="1">
        <name>a divalent metal cation</name>
        <dbReference type="ChEBI" id="CHEBI:60240"/>
    </cofactor>
</comment>
<keyword evidence="3" id="KW-0378">Hydrolase</keyword>
<protein>
    <recommendedName>
        <fullName evidence="1">Phosphoesterase</fullName>
        <ecNumber evidence="1">3.1.4.-</ecNumber>
    </recommendedName>
</protein>
<evidence type="ECO:0000256" key="1">
    <source>
        <dbReference type="RuleBase" id="RU362039"/>
    </source>
</evidence>
<gene>
    <name evidence="3" type="ORF">HSR6_0013</name>
</gene>
<dbReference type="InterPro" id="IPR011152">
    <property type="entry name" value="Pesterase_MJ0912"/>
</dbReference>
<feature type="domain" description="Calcineurin-like phosphoesterase" evidence="2">
    <location>
        <begin position="1"/>
        <end position="182"/>
    </location>
</feature>
<dbReference type="Pfam" id="PF12850">
    <property type="entry name" value="Metallophos_2"/>
    <property type="match status" value="1"/>
</dbReference>
<sequence length="219" mass="23903">MKVGLISDIHANRVALEAVLDDMPPVDLILCAGDLVGYNPWPAAVIETIREQEIPCVQGNHDRMVASGRNFPGNEMARAGVRLAREQLSADQIAFLDGLPTERHVFDGRVKVVHGHPADPDHYTYPEEFGPDLLGEESVLVLGHTHVQHVAETSEGVIVNPGSVGQPRDRDPRAAYAVLDLDSISVEARRVSYDIPQVEQATIEAGLPRSTATRLRDGR</sequence>
<dbReference type="GeneID" id="30416543"/>
<dbReference type="InterPro" id="IPR024654">
    <property type="entry name" value="Calcineurin-like_PHP_lpxH"/>
</dbReference>
<dbReference type="EC" id="3.1.4.-" evidence="1"/>
<accession>A0A1J1A8P8</accession>
<dbReference type="PIRSF" id="PIRSF000883">
    <property type="entry name" value="Pesterase_MJ0912"/>
    <property type="match status" value="1"/>
</dbReference>
<evidence type="ECO:0000313" key="3">
    <source>
        <dbReference type="EMBL" id="APE94490.1"/>
    </source>
</evidence>
<dbReference type="RefSeq" id="WP_071932460.1">
    <property type="nucleotide sequence ID" value="NZ_CP016804.1"/>
</dbReference>
<dbReference type="GO" id="GO:0005737">
    <property type="term" value="C:cytoplasm"/>
    <property type="evidence" value="ECO:0007669"/>
    <property type="project" value="TreeGrafter"/>
</dbReference>
<dbReference type="SUPFAM" id="SSF56300">
    <property type="entry name" value="Metallo-dependent phosphatases"/>
    <property type="match status" value="1"/>
</dbReference>
<reference evidence="4" key="1">
    <citation type="submission" date="2016-08" db="EMBL/GenBank/DDBJ databases">
        <title>Discovery of first anaerobic lithoheterotrophic haloarchae widely represented in hypersaline habitats.</title>
        <authorList>
            <person name="Sorokin D.Y."/>
            <person name="Kublanov I.V."/>
            <person name="Roman P."/>
            <person name="Sinninghe Damste J.S."/>
            <person name="Golyshin P.N."/>
            <person name="Rojo D."/>
            <person name="Ciordia S."/>
            <person name="Mena Md.C."/>
            <person name="Ferrer M."/>
            <person name="Smedile F."/>
            <person name="Messina E."/>
            <person name="La Cono V."/>
            <person name="Yakimov M.M."/>
        </authorList>
    </citation>
    <scope>NUCLEOTIDE SEQUENCE [LARGE SCALE GENOMIC DNA]</scope>
    <source>
        <strain evidence="4">HSR6</strain>
    </source>
</reference>
<dbReference type="OrthoDB" id="9937at2157"/>
<dbReference type="InterPro" id="IPR050126">
    <property type="entry name" value="Ap4A_hydrolase"/>
</dbReference>
<dbReference type="NCBIfam" id="TIGR00040">
    <property type="entry name" value="yfcE"/>
    <property type="match status" value="1"/>
</dbReference>
<keyword evidence="4" id="KW-1185">Reference proteome</keyword>
<dbReference type="KEGG" id="hhsr:HSR6_0013"/>
<keyword evidence="1" id="KW-0479">Metal-binding</keyword>
<dbReference type="PANTHER" id="PTHR42850">
    <property type="entry name" value="METALLOPHOSPHOESTERASE"/>
    <property type="match status" value="1"/>
</dbReference>
<dbReference type="EMBL" id="CP016804">
    <property type="protein sequence ID" value="APE94490.1"/>
    <property type="molecule type" value="Genomic_DNA"/>
</dbReference>
<dbReference type="InterPro" id="IPR029052">
    <property type="entry name" value="Metallo-depent_PP-like"/>
</dbReference>
<dbReference type="Gene3D" id="3.60.21.10">
    <property type="match status" value="1"/>
</dbReference>
<dbReference type="GO" id="GO:0046872">
    <property type="term" value="F:metal ion binding"/>
    <property type="evidence" value="ECO:0007669"/>
    <property type="project" value="UniProtKB-KW"/>
</dbReference>
<dbReference type="Proteomes" id="UP000186165">
    <property type="component" value="Chromosome"/>
</dbReference>
<evidence type="ECO:0000259" key="2">
    <source>
        <dbReference type="Pfam" id="PF12850"/>
    </source>
</evidence>
<name>A0A1J1A8P8_9EURY</name>
<organism evidence="3 4">
    <name type="scientific">Halodesulfurarchaeum formicicum</name>
    <dbReference type="NCBI Taxonomy" id="1873524"/>
    <lineage>
        <taxon>Archaea</taxon>
        <taxon>Methanobacteriati</taxon>
        <taxon>Methanobacteriota</taxon>
        <taxon>Stenosarchaea group</taxon>
        <taxon>Halobacteria</taxon>
        <taxon>Halobacteriales</taxon>
        <taxon>Halobacteriaceae</taxon>
        <taxon>Halodesulfurarchaeum</taxon>
    </lineage>
</organism>
<evidence type="ECO:0000313" key="4">
    <source>
        <dbReference type="Proteomes" id="UP000186165"/>
    </source>
</evidence>
<dbReference type="AlphaFoldDB" id="A0A1J1A8P8"/>
<dbReference type="PANTHER" id="PTHR42850:SF2">
    <property type="entry name" value="BLL5683 PROTEIN"/>
    <property type="match status" value="1"/>
</dbReference>
<dbReference type="GO" id="GO:0016791">
    <property type="term" value="F:phosphatase activity"/>
    <property type="evidence" value="ECO:0007669"/>
    <property type="project" value="TreeGrafter"/>
</dbReference>
<proteinExistence type="inferred from homology"/>